<evidence type="ECO:0000313" key="2">
    <source>
        <dbReference type="Proteomes" id="UP000824881"/>
    </source>
</evidence>
<organism evidence="1 2">
    <name type="scientific">Pleurotus cornucopiae</name>
    <name type="common">Cornucopia mushroom</name>
    <dbReference type="NCBI Taxonomy" id="5321"/>
    <lineage>
        <taxon>Eukaryota</taxon>
        <taxon>Fungi</taxon>
        <taxon>Dikarya</taxon>
        <taxon>Basidiomycota</taxon>
        <taxon>Agaricomycotina</taxon>
        <taxon>Agaricomycetes</taxon>
        <taxon>Agaricomycetidae</taxon>
        <taxon>Agaricales</taxon>
        <taxon>Pleurotineae</taxon>
        <taxon>Pleurotaceae</taxon>
        <taxon>Pleurotus</taxon>
    </lineage>
</organism>
<gene>
    <name evidence="1" type="ORF">CCMSSC00406_0007932</name>
</gene>
<evidence type="ECO:0000313" key="1">
    <source>
        <dbReference type="EMBL" id="KAG9220072.1"/>
    </source>
</evidence>
<keyword evidence="2" id="KW-1185">Reference proteome</keyword>
<dbReference type="Proteomes" id="UP000824881">
    <property type="component" value="Unassembled WGS sequence"/>
</dbReference>
<protein>
    <submittedName>
        <fullName evidence="1">Uncharacterized protein</fullName>
    </submittedName>
</protein>
<name>A0ACB7IPB0_PLECO</name>
<sequence>MEVLDLLSSMLEVARRLPGVVLNTIASPAHQILQDPTKPSAIPDLFYLVFLFSVNKLWRWRSGRASTWNGVQNEGREFDHGEDGMETG</sequence>
<proteinExistence type="predicted"/>
<comment type="caution">
    <text evidence="1">The sequence shown here is derived from an EMBL/GenBank/DDBJ whole genome shotgun (WGS) entry which is preliminary data.</text>
</comment>
<reference evidence="1 2" key="1">
    <citation type="journal article" date="2021" name="Appl. Environ. Microbiol.">
        <title>Genetic linkage and physical mapping for an oyster mushroom Pleurotus cornucopiae and QTL analysis for the trait cap color.</title>
        <authorList>
            <person name="Zhang Y."/>
            <person name="Gao W."/>
            <person name="Sonnenberg A."/>
            <person name="Chen Q."/>
            <person name="Zhang J."/>
            <person name="Huang C."/>
        </authorList>
    </citation>
    <scope>NUCLEOTIDE SEQUENCE [LARGE SCALE GENOMIC DNA]</scope>
    <source>
        <strain evidence="1">CCMSSC00406</strain>
    </source>
</reference>
<accession>A0ACB7IPB0</accession>
<dbReference type="EMBL" id="WQMT02000008">
    <property type="protein sequence ID" value="KAG9220072.1"/>
    <property type="molecule type" value="Genomic_DNA"/>
</dbReference>